<evidence type="ECO:0008006" key="4">
    <source>
        <dbReference type="Google" id="ProtNLM"/>
    </source>
</evidence>
<organism evidence="2 3">
    <name type="scientific">Haloquadratum walsbyi J07HQW2</name>
    <dbReference type="NCBI Taxonomy" id="1238425"/>
    <lineage>
        <taxon>Archaea</taxon>
        <taxon>Methanobacteriati</taxon>
        <taxon>Methanobacteriota</taxon>
        <taxon>Stenosarchaea group</taxon>
        <taxon>Halobacteria</taxon>
        <taxon>Halobacteriales</taxon>
        <taxon>Haloferacaceae</taxon>
        <taxon>Haloquadratum</taxon>
    </lineage>
</organism>
<dbReference type="AlphaFoldDB" id="U1NAH1"/>
<protein>
    <recommendedName>
        <fullName evidence="4">S26 family signal peptidase</fullName>
    </recommendedName>
</protein>
<evidence type="ECO:0000313" key="2">
    <source>
        <dbReference type="EMBL" id="ERG93825.1"/>
    </source>
</evidence>
<feature type="transmembrane region" description="Helical" evidence="1">
    <location>
        <begin position="100"/>
        <end position="119"/>
    </location>
</feature>
<reference evidence="2 3" key="1">
    <citation type="journal article" date="2013" name="PLoS ONE">
        <title>Assembly-driven community genomics of a hypersaline microbial ecosystem.</title>
        <authorList>
            <person name="Podell S."/>
            <person name="Ugalde J.A."/>
            <person name="Narasingarao P."/>
            <person name="Banfield J.F."/>
            <person name="Heidelberg K.B."/>
            <person name="Allen E.E."/>
        </authorList>
    </citation>
    <scope>NUCLEOTIDE SEQUENCE [LARGE SCALE GENOMIC DNA]</scope>
    <source>
        <strain evidence="3">J07HQW2</strain>
    </source>
</reference>
<keyword evidence="1" id="KW-1133">Transmembrane helix</keyword>
<name>U1NAH1_9EURY</name>
<dbReference type="Proteomes" id="UP000030710">
    <property type="component" value="Unassembled WGS sequence"/>
</dbReference>
<evidence type="ECO:0000313" key="3">
    <source>
        <dbReference type="Proteomes" id="UP000030710"/>
    </source>
</evidence>
<gene>
    <name evidence="2" type="ORF">J07HQW2_00259</name>
</gene>
<dbReference type="RefSeq" id="WP_021053319.1">
    <property type="nucleotide sequence ID" value="NZ_KE356561.1"/>
</dbReference>
<feature type="transmembrane region" description="Helical" evidence="1">
    <location>
        <begin position="151"/>
        <end position="170"/>
    </location>
</feature>
<evidence type="ECO:0000256" key="1">
    <source>
        <dbReference type="SAM" id="Phobius"/>
    </source>
</evidence>
<accession>U1NAH1</accession>
<dbReference type="eggNOG" id="arCOG01740">
    <property type="taxonomic scope" value="Archaea"/>
</dbReference>
<feature type="transmembrane region" description="Helical" evidence="1">
    <location>
        <begin position="276"/>
        <end position="294"/>
    </location>
</feature>
<keyword evidence="1" id="KW-0812">Transmembrane</keyword>
<dbReference type="STRING" id="1238425.J07HQW2_00259"/>
<sequence>MSSCSTPRSCAAAGRPPHRIVEETDRGYITQGDNNNAPDQVTDEPPVAQAQIAGQALGVGGRVVTIPYTGAVATAVGGVAADARQRVNVLLWRLTDTSGLSATQFSYVLTGVLLVLYGIESFREGSGSRRIDRRHVRADGGRGEAPVSAHAILLLLTAVLVVATTAAMVVPGGAQQYDVVASETESPVLVPPGEETTITHGIANSPVLPMTVFVEGAEGVRVDRHEVGLDRGGTANVSATFDVPDSIGHHRFYVVERRYIAVFPKSVTRALYTQHPWLPVLGIDALVAVPYYLVGRRFLPARPSRRGQPRLRT</sequence>
<dbReference type="EMBL" id="KE356561">
    <property type="protein sequence ID" value="ERG93825.1"/>
    <property type="molecule type" value="Genomic_DNA"/>
</dbReference>
<dbReference type="HOGENOM" id="CLU_037192_0_0_2"/>
<proteinExistence type="predicted"/>
<keyword evidence="1" id="KW-0472">Membrane</keyword>